<evidence type="ECO:0000256" key="1">
    <source>
        <dbReference type="ARBA" id="ARBA00004236"/>
    </source>
</evidence>
<reference evidence="7" key="1">
    <citation type="submission" date="2020-05" db="EMBL/GenBank/DDBJ databases">
        <authorList>
            <person name="Chiriac C."/>
            <person name="Salcher M."/>
            <person name="Ghai R."/>
            <person name="Kavagutti S V."/>
        </authorList>
    </citation>
    <scope>NUCLEOTIDE SEQUENCE</scope>
</reference>
<accession>A0A6J6DT23</accession>
<dbReference type="AlphaFoldDB" id="A0A6J6DT23"/>
<dbReference type="InterPro" id="IPR003760">
    <property type="entry name" value="PnrA-like"/>
</dbReference>
<keyword evidence="3" id="KW-0732">Signal</keyword>
<dbReference type="InterPro" id="IPR050957">
    <property type="entry name" value="BMP_lipoprotein"/>
</dbReference>
<evidence type="ECO:0000313" key="7">
    <source>
        <dbReference type="EMBL" id="CAB4566646.1"/>
    </source>
</evidence>
<organism evidence="7">
    <name type="scientific">freshwater metagenome</name>
    <dbReference type="NCBI Taxonomy" id="449393"/>
    <lineage>
        <taxon>unclassified sequences</taxon>
        <taxon>metagenomes</taxon>
        <taxon>ecological metagenomes</taxon>
    </lineage>
</organism>
<protein>
    <submittedName>
        <fullName evidence="7">Unannotated protein</fullName>
    </submittedName>
</protein>
<dbReference type="EMBL" id="CAEZTJ010000052">
    <property type="protein sequence ID" value="CAB4566646.1"/>
    <property type="molecule type" value="Genomic_DNA"/>
</dbReference>
<proteinExistence type="predicted"/>
<gene>
    <name evidence="7" type="ORF">UFOPK1650_00487</name>
</gene>
<evidence type="ECO:0000256" key="5">
    <source>
        <dbReference type="ARBA" id="ARBA00023288"/>
    </source>
</evidence>
<feature type="domain" description="ABC transporter substrate-binding protein PnrA-like" evidence="6">
    <location>
        <begin position="41"/>
        <end position="192"/>
    </location>
</feature>
<evidence type="ECO:0000259" key="6">
    <source>
        <dbReference type="Pfam" id="PF02608"/>
    </source>
</evidence>
<evidence type="ECO:0000256" key="2">
    <source>
        <dbReference type="ARBA" id="ARBA00022475"/>
    </source>
</evidence>
<keyword evidence="2" id="KW-1003">Cell membrane</keyword>
<evidence type="ECO:0000256" key="3">
    <source>
        <dbReference type="ARBA" id="ARBA00022729"/>
    </source>
</evidence>
<dbReference type="PANTHER" id="PTHR34296:SF2">
    <property type="entry name" value="ABC TRANSPORTER GUANOSINE-BINDING PROTEIN NUPN"/>
    <property type="match status" value="1"/>
</dbReference>
<dbReference type="Gene3D" id="3.40.50.2300">
    <property type="match status" value="2"/>
</dbReference>
<dbReference type="Pfam" id="PF02608">
    <property type="entry name" value="Bmp"/>
    <property type="match status" value="1"/>
</dbReference>
<comment type="subcellular location">
    <subcellularLocation>
        <location evidence="1">Cell membrane</location>
    </subcellularLocation>
</comment>
<keyword evidence="5" id="KW-0449">Lipoprotein</keyword>
<sequence>MMRRYLSLSLATLLLITFTAISQTTSASSSDGIDRTRKIALLFDSGGPGDGSFNDASRSALRKAVKKYKLFAPNVRELVTDGTVGDRIYRLRLMARNGYSMMIAVGSNNAEAVRRVSLEYPELEFAIINDGTVSGLNVASLVFDDRQAAYIAGLAAALTTRSKRVLYVAKDQAELNRLASHFENGVKAANRAGIELNLSHMGLDYASLLDPPRDGSRDGGIDRVYSTWNLDAAVLSAIIVRNRERTRLGQIKLIANSPDQYYVNLAIAKPHLLLTINRNVERAVDLVVRSAVRGDYILDLLDGVNNIFGIRFTFANNGLSVVYKSDTSQKVKSRIEEEIARIKAKEVKF</sequence>
<name>A0A6J6DT23_9ZZZZ</name>
<evidence type="ECO:0000256" key="4">
    <source>
        <dbReference type="ARBA" id="ARBA00023136"/>
    </source>
</evidence>
<dbReference type="PANTHER" id="PTHR34296">
    <property type="entry name" value="TRANSCRIPTIONAL ACTIVATOR PROTEIN MED"/>
    <property type="match status" value="1"/>
</dbReference>
<keyword evidence="4" id="KW-0472">Membrane</keyword>
<dbReference type="GO" id="GO:0005886">
    <property type="term" value="C:plasma membrane"/>
    <property type="evidence" value="ECO:0007669"/>
    <property type="project" value="UniProtKB-SubCell"/>
</dbReference>